<dbReference type="InterPro" id="IPR058663">
    <property type="entry name" value="PucR-like_N"/>
</dbReference>
<dbReference type="Proteomes" id="UP001589890">
    <property type="component" value="Unassembled WGS sequence"/>
</dbReference>
<dbReference type="Pfam" id="PF13556">
    <property type="entry name" value="HTH_30"/>
    <property type="match status" value="1"/>
</dbReference>
<evidence type="ECO:0000259" key="2">
    <source>
        <dbReference type="Pfam" id="PF25906"/>
    </source>
</evidence>
<evidence type="ECO:0000313" key="4">
    <source>
        <dbReference type="Proteomes" id="UP001589890"/>
    </source>
</evidence>
<name>A0ABV6QHL2_9ACTN</name>
<dbReference type="InterPro" id="IPR025736">
    <property type="entry name" value="PucR_C-HTH_dom"/>
</dbReference>
<proteinExistence type="predicted"/>
<organism evidence="3 4">
    <name type="scientific">Kribbella deserti</name>
    <dbReference type="NCBI Taxonomy" id="1926257"/>
    <lineage>
        <taxon>Bacteria</taxon>
        <taxon>Bacillati</taxon>
        <taxon>Actinomycetota</taxon>
        <taxon>Actinomycetes</taxon>
        <taxon>Propionibacteriales</taxon>
        <taxon>Kribbellaceae</taxon>
        <taxon>Kribbella</taxon>
    </lineage>
</organism>
<dbReference type="PANTHER" id="PTHR33744">
    <property type="entry name" value="CARBOHYDRATE DIACID REGULATOR"/>
    <property type="match status" value="1"/>
</dbReference>
<dbReference type="InterPro" id="IPR042070">
    <property type="entry name" value="PucR_C-HTH_sf"/>
</dbReference>
<reference evidence="3 4" key="1">
    <citation type="submission" date="2024-09" db="EMBL/GenBank/DDBJ databases">
        <authorList>
            <person name="Sun Q."/>
            <person name="Mori K."/>
        </authorList>
    </citation>
    <scope>NUCLEOTIDE SEQUENCE [LARGE SCALE GENOMIC DNA]</scope>
    <source>
        <strain evidence="3 4">CGMCC 1.15906</strain>
    </source>
</reference>
<evidence type="ECO:0000313" key="3">
    <source>
        <dbReference type="EMBL" id="MFC0624110.1"/>
    </source>
</evidence>
<gene>
    <name evidence="3" type="ORF">ACFFGN_08550</name>
</gene>
<dbReference type="Gene3D" id="1.10.10.2840">
    <property type="entry name" value="PucR C-terminal helix-turn-helix domain"/>
    <property type="match status" value="1"/>
</dbReference>
<dbReference type="PANTHER" id="PTHR33744:SF1">
    <property type="entry name" value="DNA-BINDING TRANSCRIPTIONAL ACTIVATOR ADER"/>
    <property type="match status" value="1"/>
</dbReference>
<dbReference type="InterPro" id="IPR051448">
    <property type="entry name" value="CdaR-like_regulators"/>
</dbReference>
<comment type="caution">
    <text evidence="3">The sequence shown here is derived from an EMBL/GenBank/DDBJ whole genome shotgun (WGS) entry which is preliminary data.</text>
</comment>
<evidence type="ECO:0000259" key="1">
    <source>
        <dbReference type="Pfam" id="PF13556"/>
    </source>
</evidence>
<dbReference type="RefSeq" id="WP_380044897.1">
    <property type="nucleotide sequence ID" value="NZ_JBHLTC010000009.1"/>
</dbReference>
<accession>A0ABV6QHL2</accession>
<feature type="domain" description="PucR C-terminal helix-turn-helix" evidence="1">
    <location>
        <begin position="351"/>
        <end position="408"/>
    </location>
</feature>
<protein>
    <submittedName>
        <fullName evidence="3">PucR family transcriptional regulator</fullName>
    </submittedName>
</protein>
<keyword evidence="4" id="KW-1185">Reference proteome</keyword>
<feature type="domain" description="PucR-like N-terminal" evidence="2">
    <location>
        <begin position="29"/>
        <end position="185"/>
    </location>
</feature>
<dbReference type="Pfam" id="PF25906">
    <property type="entry name" value="PucR-like_N"/>
    <property type="match status" value="1"/>
</dbReference>
<sequence>MTDVDPVRHASRTARGAAELDLGEVAIGLLRSRLPKVAESTVRAVIVEVPGYANALAGSMGGNIQGAVQLALGGFLNLASSPRNGGDPGTPLAPALEGAYMLGRGEARSGRSMDALLAAYRVGARVSWRELSSIAVEAGLSAETLAKFAELVFAYIDELSAASVAGHTDELATTGRVRQRYLQRLGRSLLLGEPADQLASQAGRADWEPPRTLTAVMLPNAQVRAVLALLDPRTLRPEDEVPELEEEVGAEVAVLLVPDADGPARLALLRSLRGRQAWVGPSQPWTMVRTSYLRVLRARRLGLVSESDAPVDTDRQLAALVVAADPAALEDLRRRVLAPFEALRPATAERLVQTLREWLLHLGRRDDVAAAMHVHPQTVRYRMGQIRELFGERLEDPQVVVELTIALATYSPAKAESTDKPPS</sequence>
<dbReference type="EMBL" id="JBHLTC010000009">
    <property type="protein sequence ID" value="MFC0624110.1"/>
    <property type="molecule type" value="Genomic_DNA"/>
</dbReference>